<dbReference type="Pfam" id="PF00078">
    <property type="entry name" value="RVT_1"/>
    <property type="match status" value="1"/>
</dbReference>
<comment type="caution">
    <text evidence="1">The sequence shown here is derived from an EMBL/GenBank/DDBJ whole genome shotgun (WGS) entry which is preliminary data.</text>
</comment>
<gene>
    <name evidence="1" type="ORF">PACLA_8A039426</name>
</gene>
<dbReference type="PANTHER" id="PTHR33395">
    <property type="entry name" value="TRANSCRIPTASE, PUTATIVE-RELATED-RELATED"/>
    <property type="match status" value="1"/>
</dbReference>
<dbReference type="PANTHER" id="PTHR33395:SF22">
    <property type="entry name" value="REVERSE TRANSCRIPTASE DOMAIN-CONTAINING PROTEIN"/>
    <property type="match status" value="1"/>
</dbReference>
<dbReference type="AlphaFoldDB" id="A0A7D9E7N3"/>
<accession>A0A7D9E7N3</accession>
<reference evidence="1" key="1">
    <citation type="submission" date="2020-04" db="EMBL/GenBank/DDBJ databases">
        <authorList>
            <person name="Alioto T."/>
            <person name="Alioto T."/>
            <person name="Gomez Garrido J."/>
        </authorList>
    </citation>
    <scope>NUCLEOTIDE SEQUENCE</scope>
    <source>
        <strain evidence="1">A484AB</strain>
    </source>
</reference>
<dbReference type="Gene3D" id="3.60.10.10">
    <property type="entry name" value="Endonuclease/exonuclease/phosphatase"/>
    <property type="match status" value="1"/>
</dbReference>
<organism evidence="1 2">
    <name type="scientific">Paramuricea clavata</name>
    <name type="common">Red gorgonian</name>
    <name type="synonym">Violescent sea-whip</name>
    <dbReference type="NCBI Taxonomy" id="317549"/>
    <lineage>
        <taxon>Eukaryota</taxon>
        <taxon>Metazoa</taxon>
        <taxon>Cnidaria</taxon>
        <taxon>Anthozoa</taxon>
        <taxon>Octocorallia</taxon>
        <taxon>Malacalcyonacea</taxon>
        <taxon>Plexauridae</taxon>
        <taxon>Paramuricea</taxon>
    </lineage>
</organism>
<sequence length="728" mass="82050">MPNIAAMGTVLNFVVMLTILSLCLKLKPSPTHCQPDTSLPLGNIAISSELARLPDKLCFVWISTRDTKLRSFNLPKYYRYGMDLRIANVSNHVLISILLAGDIATNPGPAHVNNNSPTHPGGLNVLYMNARSIKAFVPLVENPSSKVCKITLIQQLVYSNCYDVVCICETWLNDSVMSSEILTGYNIYRKDRVGRTGGGVLIAVKSDIRSTHRQDLERDNVELAVVELIKDNSKSVILYTVYHPEPGPEDLHKLNLSLQGTPESACFVVVGDFNLPSLTWSPDESAPTNIGGSQEDSEFCVLTKDNFLTQFIKGPTHIAGNKLDLLLSNCPEVIDHVSTSTPVESNFPSDHYLVDFFIRLKFKRAKRVQRKAYNYKRADFEALRNRLQLNALDMSASDDVDLYWFRWKALFLAAVEKCVPVKVIKDTNSPPWIDGEIRHLLRKKYRALKKYRENRTEQRKRKLRSLSNDIKILVRHKHRDYLNKIVGSFCENPKLFWSYHKAVLHHRSGVDSVITHNGQTVKTSGEKAELFNTYFCSVFTSPNTVPSTMPSNPNRSDVEISDVQLSVEEVELCLAGLDSSKASGPDGIPAHILKQCSKEIAPSLCALFNHSLRTGRFPAEWKNADVTPVHKKDLKEPAGNYRPISLLSIVSKVMERCVCNRFYAHVSRLITELQHGFMRNRSCVTQLLPVLHSISKSLDRNTQTDMLYFDPAKAFDSVDHAILIQKLK</sequence>
<feature type="non-terminal residue" evidence="1">
    <location>
        <position position="728"/>
    </location>
</feature>
<dbReference type="EMBL" id="CACRXK020004438">
    <property type="protein sequence ID" value="CAB4002744.1"/>
    <property type="molecule type" value="Genomic_DNA"/>
</dbReference>
<dbReference type="SUPFAM" id="SSF56672">
    <property type="entry name" value="DNA/RNA polymerases"/>
    <property type="match status" value="1"/>
</dbReference>
<keyword evidence="2" id="KW-1185">Reference proteome</keyword>
<dbReference type="SUPFAM" id="SSF56219">
    <property type="entry name" value="DNase I-like"/>
    <property type="match status" value="1"/>
</dbReference>
<dbReference type="Pfam" id="PF03372">
    <property type="entry name" value="Exo_endo_phos"/>
    <property type="match status" value="1"/>
</dbReference>
<dbReference type="Proteomes" id="UP001152795">
    <property type="component" value="Unassembled WGS sequence"/>
</dbReference>
<dbReference type="InterPro" id="IPR043502">
    <property type="entry name" value="DNA/RNA_pol_sf"/>
</dbReference>
<evidence type="ECO:0000313" key="1">
    <source>
        <dbReference type="EMBL" id="CAB4002744.1"/>
    </source>
</evidence>
<dbReference type="InterPro" id="IPR000477">
    <property type="entry name" value="RT_dom"/>
</dbReference>
<dbReference type="GO" id="GO:0003824">
    <property type="term" value="F:catalytic activity"/>
    <property type="evidence" value="ECO:0007669"/>
    <property type="project" value="InterPro"/>
</dbReference>
<dbReference type="GO" id="GO:0031012">
    <property type="term" value="C:extracellular matrix"/>
    <property type="evidence" value="ECO:0007669"/>
    <property type="project" value="TreeGrafter"/>
</dbReference>
<dbReference type="CDD" id="cd01650">
    <property type="entry name" value="RT_nLTR_like"/>
    <property type="match status" value="1"/>
</dbReference>
<dbReference type="InterPro" id="IPR036691">
    <property type="entry name" value="Endo/exonu/phosph_ase_sf"/>
</dbReference>
<dbReference type="InterPro" id="IPR005135">
    <property type="entry name" value="Endo/exonuclease/phosphatase"/>
</dbReference>
<protein>
    <submittedName>
        <fullName evidence="1">Uncharacterized protein</fullName>
    </submittedName>
</protein>
<dbReference type="PROSITE" id="PS50878">
    <property type="entry name" value="RT_POL"/>
    <property type="match status" value="1"/>
</dbReference>
<evidence type="ECO:0000313" key="2">
    <source>
        <dbReference type="Proteomes" id="UP001152795"/>
    </source>
</evidence>
<dbReference type="OrthoDB" id="5990125at2759"/>
<name>A0A7D9E7N3_PARCT</name>
<proteinExistence type="predicted"/>